<sequence length="118" mass="12560">MTGGLGAVVASPRAWVAIVVIGAITYGIRLSFIHLFGQIDGVPTRLQRPLRYVPPAVLAALVLPSLVTLRPSVAATLFDERLIAGAVAGVVAWRTENVFATIATGMATLWLFRFVVFA</sequence>
<keyword evidence="1" id="KW-0812">Transmembrane</keyword>
<feature type="transmembrane region" description="Helical" evidence="1">
    <location>
        <begin position="98"/>
        <end position="116"/>
    </location>
</feature>
<reference evidence="2 3" key="1">
    <citation type="submission" date="2016-10" db="EMBL/GenBank/DDBJ databases">
        <authorList>
            <person name="Varghese N."/>
            <person name="Submissions S."/>
        </authorList>
    </citation>
    <scope>NUCLEOTIDE SEQUENCE [LARGE SCALE GENOMIC DNA]</scope>
    <source>
        <strain evidence="2 3">CGMCC 1.3527</strain>
    </source>
</reference>
<dbReference type="Pfam" id="PF05437">
    <property type="entry name" value="AzlD"/>
    <property type="match status" value="1"/>
</dbReference>
<protein>
    <submittedName>
        <fullName evidence="2">Branched-chain amino acid transport protein</fullName>
    </submittedName>
</protein>
<organism evidence="2 3">
    <name type="scientific">Halorubrum xinjiangense</name>
    <dbReference type="NCBI Taxonomy" id="261291"/>
    <lineage>
        <taxon>Archaea</taxon>
        <taxon>Methanobacteriati</taxon>
        <taxon>Methanobacteriota</taxon>
        <taxon>Stenosarchaea group</taxon>
        <taxon>Halobacteria</taxon>
        <taxon>Halobacteriales</taxon>
        <taxon>Haloferacaceae</taxon>
        <taxon>Halorubrum</taxon>
    </lineage>
</organism>
<keyword evidence="3" id="KW-1185">Reference proteome</keyword>
<keyword evidence="1" id="KW-0472">Membrane</keyword>
<keyword evidence="1" id="KW-1133">Transmembrane helix</keyword>
<dbReference type="Proteomes" id="UP000324020">
    <property type="component" value="Unassembled WGS sequence"/>
</dbReference>
<evidence type="ECO:0000313" key="3">
    <source>
        <dbReference type="Proteomes" id="UP000324020"/>
    </source>
</evidence>
<gene>
    <name evidence="2" type="ORF">SAMN04488067_12226</name>
</gene>
<dbReference type="EMBL" id="FNBO01000022">
    <property type="protein sequence ID" value="SDG24150.1"/>
    <property type="molecule type" value="Genomic_DNA"/>
</dbReference>
<proteinExistence type="predicted"/>
<dbReference type="RefSeq" id="WP_149799979.1">
    <property type="nucleotide sequence ID" value="NZ_FNBO01000022.1"/>
</dbReference>
<dbReference type="InterPro" id="IPR008407">
    <property type="entry name" value="Brnchd-chn_aa_trnsp_AzlD"/>
</dbReference>
<accession>A0A1G7SPF7</accession>
<evidence type="ECO:0000313" key="2">
    <source>
        <dbReference type="EMBL" id="SDG24150.1"/>
    </source>
</evidence>
<feature type="transmembrane region" description="Helical" evidence="1">
    <location>
        <begin position="14"/>
        <end position="36"/>
    </location>
</feature>
<evidence type="ECO:0000256" key="1">
    <source>
        <dbReference type="SAM" id="Phobius"/>
    </source>
</evidence>
<dbReference type="AlphaFoldDB" id="A0A1G7SPF7"/>
<name>A0A1G7SPF7_9EURY</name>
<dbReference type="OrthoDB" id="187711at2157"/>
<feature type="transmembrane region" description="Helical" evidence="1">
    <location>
        <begin position="57"/>
        <end position="78"/>
    </location>
</feature>